<name>A0AAV1T0D4_9STRA</name>
<feature type="transmembrane region" description="Helical" evidence="7">
    <location>
        <begin position="61"/>
        <end position="79"/>
    </location>
</feature>
<keyword evidence="4 7" id="KW-0812">Transmembrane</keyword>
<keyword evidence="5 7" id="KW-1133">Transmembrane helix</keyword>
<feature type="transmembrane region" description="Helical" evidence="7">
    <location>
        <begin position="218"/>
        <end position="241"/>
    </location>
</feature>
<feature type="transmembrane region" description="Helical" evidence="7">
    <location>
        <begin position="29"/>
        <end position="49"/>
    </location>
</feature>
<gene>
    <name evidence="9" type="ORF">PM001_LOCUS26358</name>
    <name evidence="8" type="ORF">PM001_LOCUS593</name>
</gene>
<evidence type="ECO:0000256" key="4">
    <source>
        <dbReference type="ARBA" id="ARBA00022692"/>
    </source>
</evidence>
<feature type="transmembrane region" description="Helical" evidence="7">
    <location>
        <begin position="155"/>
        <end position="176"/>
    </location>
</feature>
<dbReference type="InterPro" id="IPR037185">
    <property type="entry name" value="EmrE-like"/>
</dbReference>
<dbReference type="SUPFAM" id="SSF103481">
    <property type="entry name" value="Multidrug resistance efflux transporter EmrE"/>
    <property type="match status" value="1"/>
</dbReference>
<evidence type="ECO:0000256" key="3">
    <source>
        <dbReference type="ARBA" id="ARBA00022448"/>
    </source>
</evidence>
<evidence type="ECO:0000256" key="5">
    <source>
        <dbReference type="ARBA" id="ARBA00022989"/>
    </source>
</evidence>
<dbReference type="EMBL" id="CAKLBY020000003">
    <property type="protein sequence ID" value="CAK7893393.1"/>
    <property type="molecule type" value="Genomic_DNA"/>
</dbReference>
<comment type="caution">
    <text evidence="8">The sequence shown here is derived from an EMBL/GenBank/DDBJ whole genome shotgun (WGS) entry which is preliminary data.</text>
</comment>
<feature type="transmembrane region" description="Helical" evidence="7">
    <location>
        <begin position="304"/>
        <end position="324"/>
    </location>
</feature>
<evidence type="ECO:0000256" key="6">
    <source>
        <dbReference type="ARBA" id="ARBA00023136"/>
    </source>
</evidence>
<feature type="transmembrane region" description="Helical" evidence="7">
    <location>
        <begin position="129"/>
        <end position="148"/>
    </location>
</feature>
<sequence>MTLSTLPFIRLGIDVRTGKSYHICSRKSLLSFGVILLLLVAMSSERFLFKVMVDRMESYRYVLYQLTTFLYIPPMFCIVSYKATHGDLGENDGMEFSKFHFFVMGLLDLVHGLILFIAGGRTDPTQTLLFMQASIPISACMSAAFFGVSYTRPQVAGMLAITGGLALSLIACIENIDSDEFDNREIGWNSVFYLLAAIPGSLSMLYKERVIRDQPVDVSYLNAWVSLSQFVSGLLVAPIIFDAEFLHLDQKPGGLTCLIQGKSEVSTDHCYMGLPIFILYIFSSIVVNLLLLELLRLTSVSTMYGCTLAGFLASFVVLACYQVDPDNFGIIDLHDGLKNWIPSSVYVDVIAFMIILAGKVLYQWDPDPEVEVTTLSAEDKETMSLLDGEDDYGLRYT</sequence>
<dbReference type="InterPro" id="IPR013936">
    <property type="entry name" value="CRT-like"/>
</dbReference>
<evidence type="ECO:0000256" key="2">
    <source>
        <dbReference type="ARBA" id="ARBA00006690"/>
    </source>
</evidence>
<evidence type="ECO:0000256" key="1">
    <source>
        <dbReference type="ARBA" id="ARBA00004141"/>
    </source>
</evidence>
<dbReference type="PANTHER" id="PTHR31326:SF1">
    <property type="entry name" value="PROTEIN CLT2, CHLOROPLASTIC"/>
    <property type="match status" value="1"/>
</dbReference>
<dbReference type="Pfam" id="PF08627">
    <property type="entry name" value="CRT-like"/>
    <property type="match status" value="1"/>
</dbReference>
<dbReference type="AlphaFoldDB" id="A0AAV1T0D4"/>
<comment type="similarity">
    <text evidence="2">Belongs to the CRT-like transporter family.</text>
</comment>
<feature type="transmembrane region" description="Helical" evidence="7">
    <location>
        <begin position="344"/>
        <end position="362"/>
    </location>
</feature>
<protein>
    <submittedName>
        <fullName evidence="8">Uncharacterized protein</fullName>
    </submittedName>
</protein>
<dbReference type="EMBL" id="CAKLBY020000264">
    <property type="protein sequence ID" value="CAK7941208.1"/>
    <property type="molecule type" value="Genomic_DNA"/>
</dbReference>
<evidence type="ECO:0000313" key="8">
    <source>
        <dbReference type="EMBL" id="CAK7893393.1"/>
    </source>
</evidence>
<reference evidence="8" key="1">
    <citation type="submission" date="2024-01" db="EMBL/GenBank/DDBJ databases">
        <authorList>
            <person name="Webb A."/>
        </authorList>
    </citation>
    <scope>NUCLEOTIDE SEQUENCE</scope>
    <source>
        <strain evidence="8">Pm1</strain>
    </source>
</reference>
<proteinExistence type="inferred from homology"/>
<feature type="transmembrane region" description="Helical" evidence="7">
    <location>
        <begin position="99"/>
        <end position="117"/>
    </location>
</feature>
<keyword evidence="6 7" id="KW-0472">Membrane</keyword>
<evidence type="ECO:0000313" key="10">
    <source>
        <dbReference type="Proteomes" id="UP001162060"/>
    </source>
</evidence>
<evidence type="ECO:0000256" key="7">
    <source>
        <dbReference type="SAM" id="Phobius"/>
    </source>
</evidence>
<evidence type="ECO:0000313" key="9">
    <source>
        <dbReference type="EMBL" id="CAK7941208.1"/>
    </source>
</evidence>
<accession>A0AAV1T0D4</accession>
<keyword evidence="3" id="KW-0813">Transport</keyword>
<dbReference type="GO" id="GO:0016020">
    <property type="term" value="C:membrane"/>
    <property type="evidence" value="ECO:0007669"/>
    <property type="project" value="UniProtKB-SubCell"/>
</dbReference>
<dbReference type="PANTHER" id="PTHR31326">
    <property type="entry name" value="PROTEIN CLT2, CHLOROPLASTIC"/>
    <property type="match status" value="1"/>
</dbReference>
<feature type="transmembrane region" description="Helical" evidence="7">
    <location>
        <begin position="271"/>
        <end position="292"/>
    </location>
</feature>
<dbReference type="Proteomes" id="UP001162060">
    <property type="component" value="Unassembled WGS sequence"/>
</dbReference>
<feature type="transmembrane region" description="Helical" evidence="7">
    <location>
        <begin position="188"/>
        <end position="206"/>
    </location>
</feature>
<comment type="subcellular location">
    <subcellularLocation>
        <location evidence="1">Membrane</location>
        <topology evidence="1">Multi-pass membrane protein</topology>
    </subcellularLocation>
</comment>
<organism evidence="8 10">
    <name type="scientific">Peronospora matthiolae</name>
    <dbReference type="NCBI Taxonomy" id="2874970"/>
    <lineage>
        <taxon>Eukaryota</taxon>
        <taxon>Sar</taxon>
        <taxon>Stramenopiles</taxon>
        <taxon>Oomycota</taxon>
        <taxon>Peronosporomycetes</taxon>
        <taxon>Peronosporales</taxon>
        <taxon>Peronosporaceae</taxon>
        <taxon>Peronospora</taxon>
    </lineage>
</organism>